<evidence type="ECO:0000313" key="3">
    <source>
        <dbReference type="Proteomes" id="UP000232164"/>
    </source>
</evidence>
<dbReference type="AlphaFoldDB" id="A0A2N0D2Q7"/>
<evidence type="ECO:0000313" key="2">
    <source>
        <dbReference type="EMBL" id="PKA40410.1"/>
    </source>
</evidence>
<proteinExistence type="predicted"/>
<evidence type="ECO:0000256" key="1">
    <source>
        <dbReference type="SAM" id="MobiDB-lite"/>
    </source>
</evidence>
<organism evidence="2 3">
    <name type="scientific">Rhizobium sullae</name>
    <name type="common">Rhizobium hedysari</name>
    <dbReference type="NCBI Taxonomy" id="50338"/>
    <lineage>
        <taxon>Bacteria</taxon>
        <taxon>Pseudomonadati</taxon>
        <taxon>Pseudomonadota</taxon>
        <taxon>Alphaproteobacteria</taxon>
        <taxon>Hyphomicrobiales</taxon>
        <taxon>Rhizobiaceae</taxon>
        <taxon>Rhizobium/Agrobacterium group</taxon>
        <taxon>Rhizobium</taxon>
    </lineage>
</organism>
<sequence>MTRPNASKPAYTPAPKPPYTGNGTEVVDNLTADTAPASRLLAIAAWHDRDWRGRERHGRHKRIAARLRQVAALVAATTVANDNAAVRAAA</sequence>
<protein>
    <submittedName>
        <fullName evidence="2">Uncharacterized protein</fullName>
    </submittedName>
</protein>
<reference evidence="2 3" key="1">
    <citation type="submission" date="2017-11" db="EMBL/GenBank/DDBJ databases">
        <authorList>
            <person name="Han C.G."/>
        </authorList>
    </citation>
    <scope>NUCLEOTIDE SEQUENCE [LARGE SCALE GENOMIC DNA]</scope>
    <source>
        <strain evidence="2 3">HCNT1</strain>
    </source>
</reference>
<gene>
    <name evidence="2" type="ORF">CWR43_27910</name>
</gene>
<dbReference type="EMBL" id="PIQN01000022">
    <property type="protein sequence ID" value="PKA40410.1"/>
    <property type="molecule type" value="Genomic_DNA"/>
</dbReference>
<reference evidence="2 3" key="2">
    <citation type="submission" date="2017-12" db="EMBL/GenBank/DDBJ databases">
        <title>Genome sequence of Rhizobium sullae HCNT1 isolated from Sulla coronaria nodules and featuring peculiar denitrification phenotypes.</title>
        <authorList>
            <person name="De Diego-Diaz B."/>
            <person name="Treu L."/>
            <person name="Campanaro S."/>
            <person name="Da Silva Duarte V."/>
            <person name="Basaglia M."/>
            <person name="Favaro L."/>
            <person name="Casella S."/>
            <person name="Squartini A."/>
        </authorList>
    </citation>
    <scope>NUCLEOTIDE SEQUENCE [LARGE SCALE GENOMIC DNA]</scope>
    <source>
        <strain evidence="2 3">HCNT1</strain>
    </source>
</reference>
<comment type="caution">
    <text evidence="2">The sequence shown here is derived from an EMBL/GenBank/DDBJ whole genome shotgun (WGS) entry which is preliminary data.</text>
</comment>
<feature type="region of interest" description="Disordered" evidence="1">
    <location>
        <begin position="1"/>
        <end position="26"/>
    </location>
</feature>
<dbReference type="Proteomes" id="UP000232164">
    <property type="component" value="Unassembled WGS sequence"/>
</dbReference>
<name>A0A2N0D2Q7_RHISU</name>
<dbReference type="RefSeq" id="WP_100772652.1">
    <property type="nucleotide sequence ID" value="NZ_PIQN01000022.1"/>
</dbReference>
<accession>A0A2N0D2Q7</accession>